<reference evidence="3" key="1">
    <citation type="journal article" date="2019" name="Int. J. Syst. Evol. Microbiol.">
        <title>The Global Catalogue of Microorganisms (GCM) 10K type strain sequencing project: providing services to taxonomists for standard genome sequencing and annotation.</title>
        <authorList>
            <consortium name="The Broad Institute Genomics Platform"/>
            <consortium name="The Broad Institute Genome Sequencing Center for Infectious Disease"/>
            <person name="Wu L."/>
            <person name="Ma J."/>
        </authorList>
    </citation>
    <scope>NUCLEOTIDE SEQUENCE [LARGE SCALE GENOMIC DNA]</scope>
    <source>
        <strain evidence="3">KCTC 52640</strain>
    </source>
</reference>
<feature type="region of interest" description="Disordered" evidence="1">
    <location>
        <begin position="1"/>
        <end position="48"/>
    </location>
</feature>
<organism evidence="2 3">
    <name type="scientific">Salinisphaera aquimarina</name>
    <dbReference type="NCBI Taxonomy" id="2094031"/>
    <lineage>
        <taxon>Bacteria</taxon>
        <taxon>Pseudomonadati</taxon>
        <taxon>Pseudomonadota</taxon>
        <taxon>Gammaproteobacteria</taxon>
        <taxon>Salinisphaerales</taxon>
        <taxon>Salinisphaeraceae</taxon>
        <taxon>Salinisphaera</taxon>
    </lineage>
</organism>
<feature type="compositionally biased region" description="Basic and acidic residues" evidence="1">
    <location>
        <begin position="36"/>
        <end position="48"/>
    </location>
</feature>
<evidence type="ECO:0000256" key="1">
    <source>
        <dbReference type="SAM" id="MobiDB-lite"/>
    </source>
</evidence>
<dbReference type="Pfam" id="PF23855">
    <property type="entry name" value="DUF7218"/>
    <property type="match status" value="1"/>
</dbReference>
<protein>
    <submittedName>
        <fullName evidence="2">Rho termination factor</fullName>
    </submittedName>
</protein>
<evidence type="ECO:0000313" key="3">
    <source>
        <dbReference type="Proteomes" id="UP001595462"/>
    </source>
</evidence>
<comment type="caution">
    <text evidence="2">The sequence shown here is derived from an EMBL/GenBank/DDBJ whole genome shotgun (WGS) entry which is preliminary data.</text>
</comment>
<dbReference type="EMBL" id="JBHRSS010000005">
    <property type="protein sequence ID" value="MFC3104739.1"/>
    <property type="molecule type" value="Genomic_DNA"/>
</dbReference>
<evidence type="ECO:0000313" key="2">
    <source>
        <dbReference type="EMBL" id="MFC3104739.1"/>
    </source>
</evidence>
<accession>A0ABV7EPS2</accession>
<dbReference type="Proteomes" id="UP001595462">
    <property type="component" value="Unassembled WGS sequence"/>
</dbReference>
<gene>
    <name evidence="2" type="ORF">ACFOSU_12675</name>
</gene>
<feature type="compositionally biased region" description="Basic and acidic residues" evidence="1">
    <location>
        <begin position="9"/>
        <end position="29"/>
    </location>
</feature>
<dbReference type="InterPro" id="IPR055642">
    <property type="entry name" value="DUF7218"/>
</dbReference>
<sequence>MTKNHGKSVKNDDQYEALRDEGASKEKAARIANADKSGEKGGKADPYEKWTRGEMYDKAAEIGIEGRSKMTKSQLKAALRSH</sequence>
<name>A0ABV7EPS2_9GAMM</name>
<proteinExistence type="predicted"/>
<dbReference type="RefSeq" id="WP_380690170.1">
    <property type="nucleotide sequence ID" value="NZ_JBHRSS010000005.1"/>
</dbReference>
<keyword evidence="3" id="KW-1185">Reference proteome</keyword>